<protein>
    <submittedName>
        <fullName evidence="2">Uncharacterized protein</fullName>
    </submittedName>
</protein>
<accession>A0A437Q2D4</accession>
<evidence type="ECO:0000313" key="2">
    <source>
        <dbReference type="EMBL" id="RVU28659.1"/>
    </source>
</evidence>
<feature type="region of interest" description="Disordered" evidence="1">
    <location>
        <begin position="1"/>
        <end position="28"/>
    </location>
</feature>
<sequence length="67" mass="7049">MTSRTPGRAAPHASGRVTPHAHARAREDSVAEMLTAKKALADAVLGSGEAELTDRELADLVSLRRTA</sequence>
<proteinExistence type="predicted"/>
<dbReference type="EMBL" id="RZYA01000001">
    <property type="protein sequence ID" value="RVU28659.1"/>
    <property type="molecule type" value="Genomic_DNA"/>
</dbReference>
<dbReference type="RefSeq" id="WP_127826244.1">
    <property type="nucleotide sequence ID" value="NZ_RZYA01000001.1"/>
</dbReference>
<evidence type="ECO:0000313" key="3">
    <source>
        <dbReference type="Proteomes" id="UP000283128"/>
    </source>
</evidence>
<dbReference type="Proteomes" id="UP000283128">
    <property type="component" value="Unassembled WGS sequence"/>
</dbReference>
<dbReference type="AlphaFoldDB" id="A0A437Q2D4"/>
<evidence type="ECO:0000256" key="1">
    <source>
        <dbReference type="SAM" id="MobiDB-lite"/>
    </source>
</evidence>
<gene>
    <name evidence="2" type="ORF">EOT10_01920</name>
</gene>
<reference evidence="2 3" key="1">
    <citation type="submission" date="2019-01" db="EMBL/GenBank/DDBJ databases">
        <title>Genome sequences of Streptomyces and Rhizobium isolates collected from root and soil.</title>
        <authorList>
            <person name="Chhettri S."/>
            <person name="Sevigny J.L."/>
            <person name="Sen A."/>
            <person name="Ennis N."/>
            <person name="Tisa L."/>
        </authorList>
    </citation>
    <scope>NUCLEOTIDE SEQUENCE [LARGE SCALE GENOMIC DNA]</scope>
    <source>
        <strain evidence="2 3">San01</strain>
    </source>
</reference>
<keyword evidence="3" id="KW-1185">Reference proteome</keyword>
<comment type="caution">
    <text evidence="2">The sequence shown here is derived from an EMBL/GenBank/DDBJ whole genome shotgun (WGS) entry which is preliminary data.</text>
</comment>
<name>A0A437Q2D4_9ACTN</name>
<organism evidence="2 3">
    <name type="scientific">Streptomyces antnestii</name>
    <dbReference type="NCBI Taxonomy" id="2494256"/>
    <lineage>
        <taxon>Bacteria</taxon>
        <taxon>Bacillati</taxon>
        <taxon>Actinomycetota</taxon>
        <taxon>Actinomycetes</taxon>
        <taxon>Kitasatosporales</taxon>
        <taxon>Streptomycetaceae</taxon>
        <taxon>Streptomyces</taxon>
    </lineage>
</organism>